<dbReference type="AlphaFoldDB" id="A0AAD4VJ92"/>
<sequence length="240" mass="27117">MLRNQHLRKGASSGIAGRNAQRKERLRLDRLKGLEEKMSRILKGVKDVHNLNNSLCAQNEILQENQAELVGQVHAQREPELTSTKSTGGASSSSTTAETPRRNLADAKNILKEKKAWRERNKRLVRNLCKEKNWVGLEETEEEVDGITSKLRDLVLGTPFINMLYPFSVSEQGIETKVEGQPIIFRILARDGRNPHKGRSPTLMGRDFEAKRVSGMGILELEKYLTGMGRGCYWRPRPGT</sequence>
<gene>
    <name evidence="2" type="ORF">L3X38_034437</name>
</gene>
<accession>A0AAD4VJ92</accession>
<reference evidence="2 3" key="1">
    <citation type="journal article" date="2022" name="G3 (Bethesda)">
        <title>Whole-genome sequence and methylome profiling of the almond [Prunus dulcis (Mill.) D.A. Webb] cultivar 'Nonpareil'.</title>
        <authorList>
            <person name="D'Amico-Willman K.M."/>
            <person name="Ouma W.Z."/>
            <person name="Meulia T."/>
            <person name="Sideli G.M."/>
            <person name="Gradziel T.M."/>
            <person name="Fresnedo-Ramirez J."/>
        </authorList>
    </citation>
    <scope>NUCLEOTIDE SEQUENCE [LARGE SCALE GENOMIC DNA]</scope>
    <source>
        <strain evidence="2">Clone GOH B32 T37-40</strain>
    </source>
</reference>
<comment type="caution">
    <text evidence="2">The sequence shown here is derived from an EMBL/GenBank/DDBJ whole genome shotgun (WGS) entry which is preliminary data.</text>
</comment>
<feature type="compositionally biased region" description="Low complexity" evidence="1">
    <location>
        <begin position="82"/>
        <end position="98"/>
    </location>
</feature>
<evidence type="ECO:0000256" key="1">
    <source>
        <dbReference type="SAM" id="MobiDB-lite"/>
    </source>
</evidence>
<proteinExistence type="predicted"/>
<dbReference type="Proteomes" id="UP001054821">
    <property type="component" value="Chromosome 6"/>
</dbReference>
<keyword evidence="3" id="KW-1185">Reference proteome</keyword>
<evidence type="ECO:0000313" key="3">
    <source>
        <dbReference type="Proteomes" id="UP001054821"/>
    </source>
</evidence>
<name>A0AAD4VJ92_PRUDU</name>
<protein>
    <submittedName>
        <fullName evidence="2">Uncharacterized protein</fullName>
    </submittedName>
</protein>
<feature type="region of interest" description="Disordered" evidence="1">
    <location>
        <begin position="77"/>
        <end position="107"/>
    </location>
</feature>
<feature type="region of interest" description="Disordered" evidence="1">
    <location>
        <begin position="1"/>
        <end position="21"/>
    </location>
</feature>
<dbReference type="EMBL" id="JAJFAZ020000006">
    <property type="protein sequence ID" value="KAI5325363.1"/>
    <property type="molecule type" value="Genomic_DNA"/>
</dbReference>
<organism evidence="2 3">
    <name type="scientific">Prunus dulcis</name>
    <name type="common">Almond</name>
    <name type="synonym">Amygdalus dulcis</name>
    <dbReference type="NCBI Taxonomy" id="3755"/>
    <lineage>
        <taxon>Eukaryota</taxon>
        <taxon>Viridiplantae</taxon>
        <taxon>Streptophyta</taxon>
        <taxon>Embryophyta</taxon>
        <taxon>Tracheophyta</taxon>
        <taxon>Spermatophyta</taxon>
        <taxon>Magnoliopsida</taxon>
        <taxon>eudicotyledons</taxon>
        <taxon>Gunneridae</taxon>
        <taxon>Pentapetalae</taxon>
        <taxon>rosids</taxon>
        <taxon>fabids</taxon>
        <taxon>Rosales</taxon>
        <taxon>Rosaceae</taxon>
        <taxon>Amygdaloideae</taxon>
        <taxon>Amygdaleae</taxon>
        <taxon>Prunus</taxon>
    </lineage>
</organism>
<evidence type="ECO:0000313" key="2">
    <source>
        <dbReference type="EMBL" id="KAI5325363.1"/>
    </source>
</evidence>